<accession>A0A850NL90</accession>
<name>A0A850NL90_9PROT</name>
<feature type="transmembrane region" description="Helical" evidence="6">
    <location>
        <begin position="314"/>
        <end position="336"/>
    </location>
</feature>
<evidence type="ECO:0000256" key="3">
    <source>
        <dbReference type="ARBA" id="ARBA00022692"/>
    </source>
</evidence>
<protein>
    <submittedName>
        <fullName evidence="7">AI-2E family transporter</fullName>
    </submittedName>
</protein>
<keyword evidence="5 6" id="KW-0472">Membrane</keyword>
<keyword evidence="3 6" id="KW-0812">Transmembrane</keyword>
<dbReference type="Pfam" id="PF01594">
    <property type="entry name" value="AI-2E_transport"/>
    <property type="match status" value="1"/>
</dbReference>
<comment type="subcellular location">
    <subcellularLocation>
        <location evidence="1">Membrane</location>
        <topology evidence="1">Multi-pass membrane protein</topology>
    </subcellularLocation>
</comment>
<evidence type="ECO:0000256" key="2">
    <source>
        <dbReference type="ARBA" id="ARBA00009773"/>
    </source>
</evidence>
<feature type="transmembrane region" description="Helical" evidence="6">
    <location>
        <begin position="276"/>
        <end position="302"/>
    </location>
</feature>
<feature type="transmembrane region" description="Helical" evidence="6">
    <location>
        <begin position="246"/>
        <end position="270"/>
    </location>
</feature>
<dbReference type="PANTHER" id="PTHR21716">
    <property type="entry name" value="TRANSMEMBRANE PROTEIN"/>
    <property type="match status" value="1"/>
</dbReference>
<feature type="transmembrane region" description="Helical" evidence="6">
    <location>
        <begin position="95"/>
        <end position="120"/>
    </location>
</feature>
<feature type="transmembrane region" description="Helical" evidence="6">
    <location>
        <begin position="188"/>
        <end position="211"/>
    </location>
</feature>
<proteinExistence type="inferred from homology"/>
<gene>
    <name evidence="7" type="ORF">HUK83_08555</name>
</gene>
<reference evidence="7 8" key="1">
    <citation type="submission" date="2020-06" db="EMBL/GenBank/DDBJ databases">
        <title>Description of novel acetic acid bacteria.</title>
        <authorList>
            <person name="Sombolestani A."/>
        </authorList>
    </citation>
    <scope>NUCLEOTIDE SEQUENCE [LARGE SCALE GENOMIC DNA]</scope>
    <source>
        <strain evidence="7 8">LMG 26838</strain>
    </source>
</reference>
<keyword evidence="4 6" id="KW-1133">Transmembrane helix</keyword>
<evidence type="ECO:0000256" key="5">
    <source>
        <dbReference type="ARBA" id="ARBA00023136"/>
    </source>
</evidence>
<comment type="caution">
    <text evidence="7">The sequence shown here is derived from an EMBL/GenBank/DDBJ whole genome shotgun (WGS) entry which is preliminary data.</text>
</comment>
<dbReference type="PANTHER" id="PTHR21716:SF16">
    <property type="entry name" value="BLL1467 PROTEIN"/>
    <property type="match status" value="1"/>
</dbReference>
<evidence type="ECO:0000313" key="8">
    <source>
        <dbReference type="Proteomes" id="UP000565205"/>
    </source>
</evidence>
<evidence type="ECO:0000313" key="7">
    <source>
        <dbReference type="EMBL" id="NVN30383.1"/>
    </source>
</evidence>
<dbReference type="GO" id="GO:0055085">
    <property type="term" value="P:transmembrane transport"/>
    <property type="evidence" value="ECO:0007669"/>
    <property type="project" value="TreeGrafter"/>
</dbReference>
<dbReference type="InterPro" id="IPR002549">
    <property type="entry name" value="AI-2E-like"/>
</dbReference>
<dbReference type="Proteomes" id="UP000565205">
    <property type="component" value="Unassembled WGS sequence"/>
</dbReference>
<organism evidence="7 8">
    <name type="scientific">Endobacter medicaginis</name>
    <dbReference type="NCBI Taxonomy" id="1181271"/>
    <lineage>
        <taxon>Bacteria</taxon>
        <taxon>Pseudomonadati</taxon>
        <taxon>Pseudomonadota</taxon>
        <taxon>Alphaproteobacteria</taxon>
        <taxon>Acetobacterales</taxon>
        <taxon>Acetobacteraceae</taxon>
        <taxon>Endobacter</taxon>
    </lineage>
</organism>
<comment type="similarity">
    <text evidence="2">Belongs to the autoinducer-2 exporter (AI-2E) (TC 2.A.86) family.</text>
</comment>
<feature type="transmembrane region" description="Helical" evidence="6">
    <location>
        <begin position="356"/>
        <end position="376"/>
    </location>
</feature>
<dbReference type="RefSeq" id="WP_176623875.1">
    <property type="nucleotide sequence ID" value="NZ_JABXXQ010000144.1"/>
</dbReference>
<evidence type="ECO:0000256" key="4">
    <source>
        <dbReference type="ARBA" id="ARBA00022989"/>
    </source>
</evidence>
<dbReference type="EMBL" id="JABXXQ010000144">
    <property type="protein sequence ID" value="NVN30383.1"/>
    <property type="molecule type" value="Genomic_DNA"/>
</dbReference>
<sequence>MIDMQGLVPDGEGGAADDYPPPELQRAREMLARSSPSVPGVCLLLLTILATFYTLYFAAAIVLPFVLAGVLNLLLMPPMRLLNQKLRIPKPISALLLILLLFGIVGMIGLAISVPASGWISKAPQTLPALQQKLAFLRGPIDAAQHAMGRLQAMVQGTAGGGAHQAAQHGDGGLVGPMSSLGGIGSSLLIGTRAFLAQIFTTLLMLFFLLYEGDSLLRRFIEIMPTWADKRRAVQIASEVEHNVSLYLLTITIMNLLVGGANMIQCWALGMPNALLWGVVAFLLNYIPILGPMTGIVIYFVVGLFSFPSVLHALIPPAIYLGIHFLEGETITPMLLARRFTLNPVLVMASLMFWDWLWGIPGAFLSVPMLAVFKIVCDHIEALTPIGHIIGGAPKPRGLERMRRREPAT</sequence>
<evidence type="ECO:0000256" key="1">
    <source>
        <dbReference type="ARBA" id="ARBA00004141"/>
    </source>
</evidence>
<dbReference type="GO" id="GO:0016020">
    <property type="term" value="C:membrane"/>
    <property type="evidence" value="ECO:0007669"/>
    <property type="project" value="UniProtKB-SubCell"/>
</dbReference>
<dbReference type="AlphaFoldDB" id="A0A850NL90"/>
<feature type="transmembrane region" description="Helical" evidence="6">
    <location>
        <begin position="55"/>
        <end position="75"/>
    </location>
</feature>
<evidence type="ECO:0000256" key="6">
    <source>
        <dbReference type="SAM" id="Phobius"/>
    </source>
</evidence>